<keyword evidence="2" id="KW-1185">Reference proteome</keyword>
<proteinExistence type="predicted"/>
<dbReference type="Gene3D" id="1.25.40.10">
    <property type="entry name" value="Tetratricopeptide repeat domain"/>
    <property type="match status" value="1"/>
</dbReference>
<dbReference type="EMBL" id="CAJNDS010002321">
    <property type="protein sequence ID" value="CAE7430331.1"/>
    <property type="molecule type" value="Genomic_DNA"/>
</dbReference>
<gene>
    <name evidence="1" type="ORF">SNAT2548_LOCUS23388</name>
</gene>
<name>A0A812R9Z9_9DINO</name>
<protein>
    <submittedName>
        <fullName evidence="1">Uncharacterized protein</fullName>
    </submittedName>
</protein>
<dbReference type="InterPro" id="IPR011990">
    <property type="entry name" value="TPR-like_helical_dom_sf"/>
</dbReference>
<evidence type="ECO:0000313" key="2">
    <source>
        <dbReference type="Proteomes" id="UP000604046"/>
    </source>
</evidence>
<dbReference type="OrthoDB" id="415681at2759"/>
<reference evidence="1" key="1">
    <citation type="submission" date="2021-02" db="EMBL/GenBank/DDBJ databases">
        <authorList>
            <person name="Dougan E. K."/>
            <person name="Rhodes N."/>
            <person name="Thang M."/>
            <person name="Chan C."/>
        </authorList>
    </citation>
    <scope>NUCLEOTIDE SEQUENCE</scope>
</reference>
<dbReference type="Proteomes" id="UP000604046">
    <property type="component" value="Unassembled WGS sequence"/>
</dbReference>
<accession>A0A812R9Z9</accession>
<organism evidence="1 2">
    <name type="scientific">Symbiodinium natans</name>
    <dbReference type="NCBI Taxonomy" id="878477"/>
    <lineage>
        <taxon>Eukaryota</taxon>
        <taxon>Sar</taxon>
        <taxon>Alveolata</taxon>
        <taxon>Dinophyceae</taxon>
        <taxon>Suessiales</taxon>
        <taxon>Symbiodiniaceae</taxon>
        <taxon>Symbiodinium</taxon>
    </lineage>
</organism>
<comment type="caution">
    <text evidence="1">The sequence shown here is derived from an EMBL/GenBank/DDBJ whole genome shotgun (WGS) entry which is preliminary data.</text>
</comment>
<evidence type="ECO:0000313" key="1">
    <source>
        <dbReference type="EMBL" id="CAE7430331.1"/>
    </source>
</evidence>
<dbReference type="AlphaFoldDB" id="A0A812R9Z9"/>
<sequence length="292" mass="31309">MGRSLGLSSAFRGASSHGLQPFTWHGSLRTASPSESGYERLLLPGTLEAPTRQALRSLASAAGLRCETFGPKACRRVMLALPAECSCCVNALSFPATDLLSTEQLREALQRVFGFSPLSDDDITCFHDRLREVATMVLGTESAARRTHSKWQKRCLTSETVAALGGCAGISACEKRAKWEGASSLLSQMSFLAVQPSVTTMNAAASACERAGSWLPALALLRDLEPRSLQVDLISVNAAFGACDRSAQHHPMQDLAAQIANLLGDFTFQLRRSAEKGVSMETPCYPGIHTCS</sequence>